<keyword evidence="2" id="KW-0731">Sigma factor</keyword>
<organism evidence="7 8">
    <name type="scientific">Nocardioides panacis</name>
    <dbReference type="NCBI Taxonomy" id="2849501"/>
    <lineage>
        <taxon>Bacteria</taxon>
        <taxon>Bacillati</taxon>
        <taxon>Actinomycetota</taxon>
        <taxon>Actinomycetes</taxon>
        <taxon>Propionibacteriales</taxon>
        <taxon>Nocardioidaceae</taxon>
        <taxon>Nocardioides</taxon>
    </lineage>
</organism>
<dbReference type="PANTHER" id="PTHR30385:SF7">
    <property type="entry name" value="RNA POLYMERASE SIGMA FACTOR FLIA"/>
    <property type="match status" value="1"/>
</dbReference>
<keyword evidence="3" id="KW-0238">DNA-binding</keyword>
<evidence type="ECO:0000259" key="5">
    <source>
        <dbReference type="Pfam" id="PF04542"/>
    </source>
</evidence>
<dbReference type="NCBIfam" id="TIGR02937">
    <property type="entry name" value="sigma70-ECF"/>
    <property type="match status" value="1"/>
</dbReference>
<dbReference type="InterPro" id="IPR007630">
    <property type="entry name" value="RNA_pol_sigma70_r4"/>
</dbReference>
<dbReference type="GO" id="GO:0016987">
    <property type="term" value="F:sigma factor activity"/>
    <property type="evidence" value="ECO:0007669"/>
    <property type="project" value="UniProtKB-KW"/>
</dbReference>
<evidence type="ECO:0000256" key="1">
    <source>
        <dbReference type="ARBA" id="ARBA00023015"/>
    </source>
</evidence>
<dbReference type="NCBIfam" id="TIGR02479">
    <property type="entry name" value="FliA_WhiG"/>
    <property type="match status" value="1"/>
</dbReference>
<accession>A0A975Y2B2</accession>
<evidence type="ECO:0000256" key="4">
    <source>
        <dbReference type="ARBA" id="ARBA00023163"/>
    </source>
</evidence>
<sequence length="267" mass="29259">MVRRHLPLVGHAVRETMSRVPGHVNRDDLTSAGMMALVQAAQSFDPTRGAAFSTHASTRIRGAIVDELRGLDWASRSVRRRARQVDDTRGRIAATLGRPAEDHEVAAALGIGTSELSAHREDVARASVVSLQGFDETGIDDLLPAHTVTPADEIEQRERVAYLHDAVEHLPERLRVVVEGYFFRDLPMAELAAELGVSESRISQLRAEAIVLMRGAMNAALEPELAERHDRPQGCAARRKEAYYASVASNRSFAARLTHTHVASHTA</sequence>
<keyword evidence="1" id="KW-0805">Transcription regulation</keyword>
<keyword evidence="8" id="KW-1185">Reference proteome</keyword>
<dbReference type="GO" id="GO:0006352">
    <property type="term" value="P:DNA-templated transcription initiation"/>
    <property type="evidence" value="ECO:0007669"/>
    <property type="project" value="InterPro"/>
</dbReference>
<evidence type="ECO:0000256" key="2">
    <source>
        <dbReference type="ARBA" id="ARBA00023082"/>
    </source>
</evidence>
<dbReference type="Proteomes" id="UP000683575">
    <property type="component" value="Chromosome"/>
</dbReference>
<feature type="domain" description="RNA polymerase sigma-70 region 4" evidence="6">
    <location>
        <begin position="167"/>
        <end position="211"/>
    </location>
</feature>
<dbReference type="InterPro" id="IPR012845">
    <property type="entry name" value="RNA_pol_sigma_FliA_WhiG"/>
</dbReference>
<dbReference type="InterPro" id="IPR007627">
    <property type="entry name" value="RNA_pol_sigma70_r2"/>
</dbReference>
<gene>
    <name evidence="7" type="ORF">KRR39_00980</name>
</gene>
<dbReference type="InterPro" id="IPR000943">
    <property type="entry name" value="RNA_pol_sigma70"/>
</dbReference>
<protein>
    <submittedName>
        <fullName evidence="7">FliA/WhiG family RNA polymerase sigma factor</fullName>
    </submittedName>
</protein>
<dbReference type="InterPro" id="IPR014284">
    <property type="entry name" value="RNA_pol_sigma-70_dom"/>
</dbReference>
<reference evidence="7" key="1">
    <citation type="submission" date="2021-06" db="EMBL/GenBank/DDBJ databases">
        <title>Complete genome sequence of Nocardioides sp. G188.</title>
        <authorList>
            <person name="Im W.-T."/>
        </authorList>
    </citation>
    <scope>NUCLEOTIDE SEQUENCE</scope>
    <source>
        <strain evidence="7">G188</strain>
    </source>
</reference>
<name>A0A975Y2B2_9ACTN</name>
<evidence type="ECO:0000313" key="8">
    <source>
        <dbReference type="Proteomes" id="UP000683575"/>
    </source>
</evidence>
<evidence type="ECO:0000313" key="7">
    <source>
        <dbReference type="EMBL" id="QWZ10372.1"/>
    </source>
</evidence>
<proteinExistence type="predicted"/>
<dbReference type="GO" id="GO:0003677">
    <property type="term" value="F:DNA binding"/>
    <property type="evidence" value="ECO:0007669"/>
    <property type="project" value="UniProtKB-KW"/>
</dbReference>
<dbReference type="Pfam" id="PF04545">
    <property type="entry name" value="Sigma70_r4"/>
    <property type="match status" value="1"/>
</dbReference>
<feature type="domain" description="RNA polymerase sigma-70 region 2" evidence="5">
    <location>
        <begin position="1"/>
        <end position="73"/>
    </location>
</feature>
<dbReference type="KEGG" id="nps:KRR39_00980"/>
<dbReference type="PIRSF" id="PIRSF000770">
    <property type="entry name" value="RNA_pol_sigma-SigE/K"/>
    <property type="match status" value="1"/>
</dbReference>
<evidence type="ECO:0000259" key="6">
    <source>
        <dbReference type="Pfam" id="PF04545"/>
    </source>
</evidence>
<dbReference type="AlphaFoldDB" id="A0A975Y2B2"/>
<dbReference type="GO" id="GO:0003899">
    <property type="term" value="F:DNA-directed RNA polymerase activity"/>
    <property type="evidence" value="ECO:0007669"/>
    <property type="project" value="InterPro"/>
</dbReference>
<evidence type="ECO:0000256" key="3">
    <source>
        <dbReference type="ARBA" id="ARBA00023125"/>
    </source>
</evidence>
<dbReference type="CDD" id="cd06171">
    <property type="entry name" value="Sigma70_r4"/>
    <property type="match status" value="1"/>
</dbReference>
<keyword evidence="4" id="KW-0804">Transcription</keyword>
<dbReference type="EMBL" id="CP077062">
    <property type="protein sequence ID" value="QWZ10372.1"/>
    <property type="molecule type" value="Genomic_DNA"/>
</dbReference>
<dbReference type="Pfam" id="PF04542">
    <property type="entry name" value="Sigma70_r2"/>
    <property type="match status" value="1"/>
</dbReference>
<dbReference type="PANTHER" id="PTHR30385">
    <property type="entry name" value="SIGMA FACTOR F FLAGELLAR"/>
    <property type="match status" value="1"/>
</dbReference>